<dbReference type="PANTHER" id="PTHR31650">
    <property type="entry name" value="O-ACYLTRANSFERASE (WSD1-LIKE) FAMILY PROTEIN"/>
    <property type="match status" value="1"/>
</dbReference>
<proteinExistence type="predicted"/>
<protein>
    <submittedName>
        <fullName evidence="1">Uncharacterized protein</fullName>
    </submittedName>
</protein>
<dbReference type="Gramene" id="KFK34208">
    <property type="protein sequence ID" value="KFK34208"/>
    <property type="gene ID" value="AALP_AA5G114900"/>
</dbReference>
<dbReference type="EMBL" id="CM002873">
    <property type="protein sequence ID" value="KFK34208.1"/>
    <property type="molecule type" value="Genomic_DNA"/>
</dbReference>
<keyword evidence="2" id="KW-1185">Reference proteome</keyword>
<organism evidence="1 2">
    <name type="scientific">Arabis alpina</name>
    <name type="common">Alpine rock-cress</name>
    <dbReference type="NCBI Taxonomy" id="50452"/>
    <lineage>
        <taxon>Eukaryota</taxon>
        <taxon>Viridiplantae</taxon>
        <taxon>Streptophyta</taxon>
        <taxon>Embryophyta</taxon>
        <taxon>Tracheophyta</taxon>
        <taxon>Spermatophyta</taxon>
        <taxon>Magnoliopsida</taxon>
        <taxon>eudicotyledons</taxon>
        <taxon>Gunneridae</taxon>
        <taxon>Pentapetalae</taxon>
        <taxon>rosids</taxon>
        <taxon>malvids</taxon>
        <taxon>Brassicales</taxon>
        <taxon>Brassicaceae</taxon>
        <taxon>Arabideae</taxon>
        <taxon>Arabis</taxon>
    </lineage>
</organism>
<reference evidence="2" key="1">
    <citation type="journal article" date="2015" name="Nat. Plants">
        <title>Genome expansion of Arabis alpina linked with retrotransposition and reduced symmetric DNA methylation.</title>
        <authorList>
            <person name="Willing E.M."/>
            <person name="Rawat V."/>
            <person name="Mandakova T."/>
            <person name="Maumus F."/>
            <person name="James G.V."/>
            <person name="Nordstroem K.J."/>
            <person name="Becker C."/>
            <person name="Warthmann N."/>
            <person name="Chica C."/>
            <person name="Szarzynska B."/>
            <person name="Zytnicki M."/>
            <person name="Albani M.C."/>
            <person name="Kiefer C."/>
            <person name="Bergonzi S."/>
            <person name="Castaings L."/>
            <person name="Mateos J.L."/>
            <person name="Berns M.C."/>
            <person name="Bujdoso N."/>
            <person name="Piofczyk T."/>
            <person name="de Lorenzo L."/>
            <person name="Barrero-Sicilia C."/>
            <person name="Mateos I."/>
            <person name="Piednoel M."/>
            <person name="Hagmann J."/>
            <person name="Chen-Min-Tao R."/>
            <person name="Iglesias-Fernandez R."/>
            <person name="Schuster S.C."/>
            <person name="Alonso-Blanco C."/>
            <person name="Roudier F."/>
            <person name="Carbonero P."/>
            <person name="Paz-Ares J."/>
            <person name="Davis S.J."/>
            <person name="Pecinka A."/>
            <person name="Quesneville H."/>
            <person name="Colot V."/>
            <person name="Lysak M.A."/>
            <person name="Weigel D."/>
            <person name="Coupland G."/>
            <person name="Schneeberger K."/>
        </authorList>
    </citation>
    <scope>NUCLEOTIDE SEQUENCE [LARGE SCALE GENOMIC DNA]</scope>
    <source>
        <strain evidence="2">cv. Pajares</strain>
    </source>
</reference>
<dbReference type="PANTHER" id="PTHR31650:SF1">
    <property type="entry name" value="WAX ESTER SYNTHASE_DIACYLGLYCEROL ACYLTRANSFERASE 4-RELATED"/>
    <property type="match status" value="1"/>
</dbReference>
<dbReference type="GO" id="GO:0005886">
    <property type="term" value="C:plasma membrane"/>
    <property type="evidence" value="ECO:0007669"/>
    <property type="project" value="TreeGrafter"/>
</dbReference>
<gene>
    <name evidence="1" type="ordered locus">AALP_Aa5g114900</name>
</gene>
<evidence type="ECO:0000313" key="1">
    <source>
        <dbReference type="EMBL" id="KFK34208.1"/>
    </source>
</evidence>
<dbReference type="InterPro" id="IPR045034">
    <property type="entry name" value="O-acyltransferase_WSD1-like"/>
</dbReference>
<dbReference type="AlphaFoldDB" id="A0A087GWF6"/>
<dbReference type="GO" id="GO:0019432">
    <property type="term" value="P:triglyceride biosynthetic process"/>
    <property type="evidence" value="ECO:0007669"/>
    <property type="project" value="TreeGrafter"/>
</dbReference>
<dbReference type="Proteomes" id="UP000029120">
    <property type="component" value="Chromosome 5"/>
</dbReference>
<accession>A0A087GWF6</accession>
<name>A0A087GWF6_ARAAL</name>
<dbReference type="GO" id="GO:0008374">
    <property type="term" value="F:O-acyltransferase activity"/>
    <property type="evidence" value="ECO:0007669"/>
    <property type="project" value="InterPro"/>
</dbReference>
<sequence>MLLTQATVNDVILGVTQAGLSRYLERRFDGEETTRNSNVMPKRIRLRAALLVNIRHTTGDLADMMVKGSKCRWGNWFGYKTINRKKNSFGAMLTYIMLEIIK</sequence>
<dbReference type="OrthoDB" id="1074192at2759"/>
<evidence type="ECO:0000313" key="2">
    <source>
        <dbReference type="Proteomes" id="UP000029120"/>
    </source>
</evidence>